<dbReference type="Pfam" id="PF00395">
    <property type="entry name" value="SLH"/>
    <property type="match status" value="3"/>
</dbReference>
<evidence type="ECO:0000313" key="5">
    <source>
        <dbReference type="Proteomes" id="UP000641741"/>
    </source>
</evidence>
<proteinExistence type="predicted"/>
<evidence type="ECO:0000313" key="4">
    <source>
        <dbReference type="EMBL" id="MBC5695227.1"/>
    </source>
</evidence>
<name>A0ABR7GLN6_9FIRM</name>
<evidence type="ECO:0000256" key="2">
    <source>
        <dbReference type="SAM" id="SignalP"/>
    </source>
</evidence>
<evidence type="ECO:0000259" key="3">
    <source>
        <dbReference type="PROSITE" id="PS51272"/>
    </source>
</evidence>
<dbReference type="EMBL" id="JACOPK010000003">
    <property type="protein sequence ID" value="MBC5695227.1"/>
    <property type="molecule type" value="Genomic_DNA"/>
</dbReference>
<dbReference type="InterPro" id="IPR001119">
    <property type="entry name" value="SLH_dom"/>
</dbReference>
<dbReference type="PANTHER" id="PTHR43308">
    <property type="entry name" value="OUTER MEMBRANE PROTEIN ALPHA-RELATED"/>
    <property type="match status" value="1"/>
</dbReference>
<protein>
    <submittedName>
        <fullName evidence="4">S-layer homology domain-containing protein</fullName>
    </submittedName>
</protein>
<feature type="chain" id="PRO_5045518048" evidence="2">
    <location>
        <begin position="25"/>
        <end position="693"/>
    </location>
</feature>
<accession>A0ABR7GLN6</accession>
<dbReference type="InterPro" id="IPR013783">
    <property type="entry name" value="Ig-like_fold"/>
</dbReference>
<reference evidence="4 5" key="1">
    <citation type="submission" date="2020-08" db="EMBL/GenBank/DDBJ databases">
        <title>Genome public.</title>
        <authorList>
            <person name="Liu C."/>
            <person name="Sun Q."/>
        </authorList>
    </citation>
    <scope>NUCLEOTIDE SEQUENCE [LARGE SCALE GENOMIC DNA]</scope>
    <source>
        <strain evidence="4 5">M2</strain>
    </source>
</reference>
<keyword evidence="5" id="KW-1185">Reference proteome</keyword>
<evidence type="ECO:0000256" key="1">
    <source>
        <dbReference type="ARBA" id="ARBA00022737"/>
    </source>
</evidence>
<organism evidence="4 5">
    <name type="scientific">Agathobaculum hominis</name>
    <dbReference type="NCBI Taxonomy" id="2763014"/>
    <lineage>
        <taxon>Bacteria</taxon>
        <taxon>Bacillati</taxon>
        <taxon>Bacillota</taxon>
        <taxon>Clostridia</taxon>
        <taxon>Eubacteriales</taxon>
        <taxon>Butyricicoccaceae</taxon>
        <taxon>Agathobaculum</taxon>
    </lineage>
</organism>
<feature type="domain" description="SLH" evidence="3">
    <location>
        <begin position="144"/>
        <end position="207"/>
    </location>
</feature>
<dbReference type="RefSeq" id="WP_186969506.1">
    <property type="nucleotide sequence ID" value="NZ_JACOPK010000003.1"/>
</dbReference>
<dbReference type="Gene3D" id="2.60.40.10">
    <property type="entry name" value="Immunoglobulins"/>
    <property type="match status" value="2"/>
</dbReference>
<feature type="domain" description="SLH" evidence="3">
    <location>
        <begin position="20"/>
        <end position="79"/>
    </location>
</feature>
<keyword evidence="2" id="KW-0732">Signal</keyword>
<sequence length="693" mass="73123">MRKRLLAALLSAVLLLTLVPAAFAASDLDGHWAKKYIDYLADEDIINPSATTGKYQPDTKVTRAEFMRYINRAFHFTETASISYTDVPKSAWYYETVCIAQKYGYINGVGGGRMDPTGTVTREQAATIIGRLYKADPGNVSPSSLDFKDKAKISSWSAGYIRAAVDKGFLAGYSDGTFRPTREVTRGEVAKIIYYYLGTSLSRAGKAYTGADLRGDTTNATISESCTLSDATIEGDLFITEGLGTDAVTLSNVTVEGTIIISGGTVTMTNTTSDHIIVSSAMGRLLQTTATGASRFSEAEVRTAAVLYEKVLTDGYDGFENVTVCGGNKVSLTVDADLLKLTVNAPATVTTTAAAKVYHLRANRAATVTGYGSVYQADVRTDGVSFTKDVVLGGYTLASGVSVSVAGENRTSSSTAAVSPSSVILDLGDEESLADGVEFSLPSGVTAEKLLLDSSELTGTAFETTSRGLRVKADTLKTLSTGSHTLTFRLSDGQTATVMVSATRETAAQPVQTAAFDRYYRSTNFRDISVKLEGVNAKSDIAKVVLGLTPLSYEFDEASRTLTLRRAALAQLPSGTYTVTVETQSGGSVQAVDLTVSDTTQAGVNALTAAYRSASPAAVRFAVPMQGRSVRSITVAQDGRAYTLNAGTDYFAASDGISLAANVLGRYGISGACTVYTAALSDNSIWLLAADCI</sequence>
<feature type="domain" description="SLH" evidence="3">
    <location>
        <begin position="80"/>
        <end position="143"/>
    </location>
</feature>
<comment type="caution">
    <text evidence="4">The sequence shown here is derived from an EMBL/GenBank/DDBJ whole genome shotgun (WGS) entry which is preliminary data.</text>
</comment>
<keyword evidence="1" id="KW-0677">Repeat</keyword>
<gene>
    <name evidence="4" type="ORF">H8S02_04615</name>
</gene>
<feature type="signal peptide" evidence="2">
    <location>
        <begin position="1"/>
        <end position="24"/>
    </location>
</feature>
<dbReference type="InterPro" id="IPR051465">
    <property type="entry name" value="Cell_Envelope_Struct_Comp"/>
</dbReference>
<dbReference type="PROSITE" id="PS51272">
    <property type="entry name" value="SLH"/>
    <property type="match status" value="3"/>
</dbReference>
<dbReference type="Proteomes" id="UP000641741">
    <property type="component" value="Unassembled WGS sequence"/>
</dbReference>
<dbReference type="PANTHER" id="PTHR43308:SF5">
    <property type="entry name" value="S-LAYER PROTEIN _ PEPTIDOGLYCAN ENDO-BETA-N-ACETYLGLUCOSAMINIDASE"/>
    <property type="match status" value="1"/>
</dbReference>